<evidence type="ECO:0000256" key="1">
    <source>
        <dbReference type="SAM" id="MobiDB-lite"/>
    </source>
</evidence>
<organism evidence="2 3">
    <name type="scientific">Xanthomonas phage FoX7</name>
    <dbReference type="NCBI Taxonomy" id="2723903"/>
    <lineage>
        <taxon>Viruses</taxon>
        <taxon>Duplodnaviria</taxon>
        <taxon>Heunggongvirae</taxon>
        <taxon>Uroviricota</taxon>
        <taxon>Caudoviricetes</taxon>
        <taxon>Lindbergviridae</taxon>
        <taxon>Carpasinavirus</taxon>
        <taxon>Carpasinavirus FoX6</taxon>
        <taxon>Carpasinavirus XcP1</taxon>
    </lineage>
</organism>
<reference evidence="2" key="1">
    <citation type="submission" date="2020-03" db="EMBL/GenBank/DDBJ databases">
        <title>Development of an integrated pest management strategy to control Xanthomonas campestris pv. campestris by using bacteriophages.</title>
        <authorList>
            <person name="Fortuna K.J."/>
            <person name="Holtappels D."/>
            <person name="Lavigne R."/>
            <person name="Wagemans J."/>
        </authorList>
    </citation>
    <scope>NUCLEOTIDE SEQUENCE</scope>
</reference>
<feature type="region of interest" description="Disordered" evidence="1">
    <location>
        <begin position="423"/>
        <end position="445"/>
    </location>
</feature>
<protein>
    <submittedName>
        <fullName evidence="2">Putative capsid and scaffold protein</fullName>
    </submittedName>
</protein>
<name>A0A858NNU8_9CAUD</name>
<sequence length="654" mass="70716">MGRFYPTHLRLPLSELNPDHTMHCPGARAQHTSGRVAVILNIRLRALLHTQRHELGLHQLGEGLAAIGRAIDGRIDILGEQIEAGVNVAAILDRRQLRSRDDAQLRIGLGDPVAHAHTEVGGDRQEVNVSGREGQRQLDLLRINVVLRLGAKCGNRGAKLTGDLLERRVGPAADDGGGSECRQVRIIQESESAIQTVVPTKEADCIAHDLKTNCSALALRVGRRKAHCGGATFFQQANRHTEFAAHNGATLKAGVPACQRDVGIVAIFGRGRGRLNDTLHNFLVFPVANRLDTDDIVNLSRSRQNLDETRKPRLQELDWGGDARGGDRCGECGVADEAVASTSQQLNLLVHDGRIEVQADSLQCHHSGVGDTLHHERARVAAADEGVGLRSLFHVFDPLLGELDNGVSDHQRTFRRSREALNGHHAGIRDQDETGRNCGAGREGDERAVGQLKQVLRGGDGAGDVRNAVAKSNVLDGASFVEDFNDQTSDHVEELAFRANRQLQSGRQRAVRSTRQGVVLRVAQDTEEERAADDDTRRLCGVGRSTRNVGADDASFTGPTKRTRDAVGGRARIGADRSRLNARDLAAHRAIADDIARKAGGVIALNGLLEHDYWPPLMYASNSLDGALRLSPTTLATACTALRADLAPSSTPVR</sequence>
<feature type="compositionally biased region" description="Basic and acidic residues" evidence="1">
    <location>
        <begin position="423"/>
        <end position="435"/>
    </location>
</feature>
<proteinExistence type="predicted"/>
<evidence type="ECO:0000313" key="2">
    <source>
        <dbReference type="EMBL" id="QJB22169.1"/>
    </source>
</evidence>
<dbReference type="EMBL" id="MT161387">
    <property type="protein sequence ID" value="QJB22169.1"/>
    <property type="molecule type" value="Genomic_DNA"/>
</dbReference>
<dbReference type="Proteomes" id="UP000671870">
    <property type="component" value="Segment"/>
</dbReference>
<gene>
    <name evidence="2" type="ORF">XccvBFoX7_gp12c</name>
</gene>
<accession>A0A858NNU8</accession>
<evidence type="ECO:0000313" key="3">
    <source>
        <dbReference type="Proteomes" id="UP000671870"/>
    </source>
</evidence>